<protein>
    <submittedName>
        <fullName evidence="1">Uncharacterized protein</fullName>
    </submittedName>
</protein>
<proteinExistence type="predicted"/>
<dbReference type="AlphaFoldDB" id="A0A7T8HLA3"/>
<keyword evidence="2" id="KW-1185">Reference proteome</keyword>
<evidence type="ECO:0000313" key="1">
    <source>
        <dbReference type="EMBL" id="QQP52176.1"/>
    </source>
</evidence>
<reference evidence="2" key="1">
    <citation type="submission" date="2021-01" db="EMBL/GenBank/DDBJ databases">
        <title>Caligus Genome Assembly.</title>
        <authorList>
            <person name="Gallardo-Escarate C."/>
        </authorList>
    </citation>
    <scope>NUCLEOTIDE SEQUENCE [LARGE SCALE GENOMIC DNA]</scope>
</reference>
<name>A0A7T8HLA3_CALRO</name>
<dbReference type="EMBL" id="CP045892">
    <property type="protein sequence ID" value="QQP52176.1"/>
    <property type="molecule type" value="Genomic_DNA"/>
</dbReference>
<sequence>MFWLASLELIEESSSFLQGLYDNPSSELYFAFLNYVLPCLGRMKAEFLCGDFRLHRLKASLTNSMRSILQNFMDPNLISLDKAEGQGRDSYLGMKDVFRGR</sequence>
<accession>A0A7T8HLA3</accession>
<evidence type="ECO:0000313" key="2">
    <source>
        <dbReference type="Proteomes" id="UP000595437"/>
    </source>
</evidence>
<organism evidence="1 2">
    <name type="scientific">Caligus rogercresseyi</name>
    <name type="common">Sea louse</name>
    <dbReference type="NCBI Taxonomy" id="217165"/>
    <lineage>
        <taxon>Eukaryota</taxon>
        <taxon>Metazoa</taxon>
        <taxon>Ecdysozoa</taxon>
        <taxon>Arthropoda</taxon>
        <taxon>Crustacea</taxon>
        <taxon>Multicrustacea</taxon>
        <taxon>Hexanauplia</taxon>
        <taxon>Copepoda</taxon>
        <taxon>Siphonostomatoida</taxon>
        <taxon>Caligidae</taxon>
        <taxon>Caligus</taxon>
    </lineage>
</organism>
<gene>
    <name evidence="1" type="ORF">FKW44_004231</name>
</gene>
<dbReference type="Proteomes" id="UP000595437">
    <property type="component" value="Chromosome 3"/>
</dbReference>
<dbReference type="OrthoDB" id="6375565at2759"/>